<comment type="caution">
    <text evidence="1">The sequence shown here is derived from an EMBL/GenBank/DDBJ whole genome shotgun (WGS) entry which is preliminary data.</text>
</comment>
<organism evidence="1 2">
    <name type="scientific">Mycobacterium paraense</name>
    <dbReference type="NCBI Taxonomy" id="767916"/>
    <lineage>
        <taxon>Bacteria</taxon>
        <taxon>Bacillati</taxon>
        <taxon>Actinomycetota</taxon>
        <taxon>Actinomycetes</taxon>
        <taxon>Mycobacteriales</taxon>
        <taxon>Mycobacteriaceae</taxon>
        <taxon>Mycobacterium</taxon>
        <taxon>Mycobacterium simiae complex</taxon>
    </lineage>
</organism>
<dbReference type="Proteomes" id="UP000193285">
    <property type="component" value="Unassembled WGS sequence"/>
</dbReference>
<dbReference type="EMBL" id="LQPN01000059">
    <property type="protein sequence ID" value="ORW43072.1"/>
    <property type="molecule type" value="Genomic_DNA"/>
</dbReference>
<accession>A0A1X2A767</accession>
<sequence length="125" mass="14597">MTESITRAAERFQRVLQRRSRIGDCVVSVSIAQLPQRILVCVLCRYESALAVQQMQRWRDDVGVHCLRPYGHQAAVFMQLKLDQMRGQYRVDLRPKFFRRGVDDVQPLRAHAGIARHTDCRVFDK</sequence>
<protein>
    <submittedName>
        <fullName evidence="1">Uncharacterized protein</fullName>
    </submittedName>
</protein>
<proteinExistence type="predicted"/>
<gene>
    <name evidence="1" type="ORF">AWB90_18105</name>
</gene>
<reference evidence="1 2" key="1">
    <citation type="journal article" date="2015" name="Emerg. Microbes Infect.">
        <title>Characterization of 17 strains belonging to the Mycobacterium simiae complex and description of Mycobacterium paraense sp. nov.</title>
        <authorList>
            <person name="Fusco da Costa A.R."/>
            <person name="Fedrizzi T."/>
            <person name="Lopes M.L."/>
            <person name="Pecorari M."/>
            <person name="Oliveira da Costa W.L."/>
            <person name="Giacobazzi E."/>
            <person name="da Costa Bahia J.R."/>
            <person name="De Sanctis V."/>
            <person name="Batista Lima K.V."/>
            <person name="Bertorelli R."/>
            <person name="Grottola A."/>
            <person name="Fabio A."/>
            <person name="Mariottini A."/>
            <person name="Ferretti P."/>
            <person name="Di Leva F."/>
            <person name="Fregni Serpini G."/>
            <person name="Tagliazucchi S."/>
            <person name="Rumpianesi F."/>
            <person name="Jousson O."/>
            <person name="Segata N."/>
            <person name="Tortoli E."/>
        </authorList>
    </citation>
    <scope>NUCLEOTIDE SEQUENCE [LARGE SCALE GENOMIC DNA]</scope>
    <source>
        <strain evidence="1 2">IEC33</strain>
    </source>
</reference>
<evidence type="ECO:0000313" key="2">
    <source>
        <dbReference type="Proteomes" id="UP000193285"/>
    </source>
</evidence>
<dbReference type="AlphaFoldDB" id="A0A1X2A767"/>
<evidence type="ECO:0000313" key="1">
    <source>
        <dbReference type="EMBL" id="ORW43072.1"/>
    </source>
</evidence>
<name>A0A1X2A767_9MYCO</name>